<organism evidence="1 2">
    <name type="scientific">Limnoglobus roseus</name>
    <dbReference type="NCBI Taxonomy" id="2598579"/>
    <lineage>
        <taxon>Bacteria</taxon>
        <taxon>Pseudomonadati</taxon>
        <taxon>Planctomycetota</taxon>
        <taxon>Planctomycetia</taxon>
        <taxon>Gemmatales</taxon>
        <taxon>Gemmataceae</taxon>
        <taxon>Limnoglobus</taxon>
    </lineage>
</organism>
<evidence type="ECO:0000313" key="1">
    <source>
        <dbReference type="EMBL" id="QEL20435.1"/>
    </source>
</evidence>
<reference evidence="2" key="1">
    <citation type="submission" date="2019-08" db="EMBL/GenBank/DDBJ databases">
        <title>Limnoglobus roseus gen. nov., sp. nov., a novel freshwater planctomycete with a giant genome from the family Gemmataceae.</title>
        <authorList>
            <person name="Kulichevskaya I.S."/>
            <person name="Naumoff D.G."/>
            <person name="Miroshnikov K."/>
            <person name="Ivanova A."/>
            <person name="Philippov D.A."/>
            <person name="Hakobyan A."/>
            <person name="Rijpstra I.C."/>
            <person name="Sinninghe Damste J.S."/>
            <person name="Liesack W."/>
            <person name="Dedysh S.N."/>
        </authorList>
    </citation>
    <scope>NUCLEOTIDE SEQUENCE [LARGE SCALE GENOMIC DNA]</scope>
    <source>
        <strain evidence="2">PX52</strain>
    </source>
</reference>
<name>A0A5C1APC0_9BACT</name>
<keyword evidence="2" id="KW-1185">Reference proteome</keyword>
<protein>
    <submittedName>
        <fullName evidence="1">Uncharacterized protein</fullName>
    </submittedName>
</protein>
<accession>A0A5C1APC0</accession>
<gene>
    <name evidence="1" type="ORF">PX52LOC_07533</name>
</gene>
<proteinExistence type="predicted"/>
<sequence length="86" mass="9584">MAAPSPRESLELLRARYDELVKESADLKRRAEASLASVTAALVEEQEMVGRVYESLRLFHEENLRLLRGIEGDLAALAEQSAARES</sequence>
<dbReference type="EMBL" id="CP042425">
    <property type="protein sequence ID" value="QEL20435.1"/>
    <property type="molecule type" value="Genomic_DNA"/>
</dbReference>
<dbReference type="RefSeq" id="WP_149114739.1">
    <property type="nucleotide sequence ID" value="NZ_CP042425.1"/>
</dbReference>
<evidence type="ECO:0000313" key="2">
    <source>
        <dbReference type="Proteomes" id="UP000324974"/>
    </source>
</evidence>
<dbReference type="Proteomes" id="UP000324974">
    <property type="component" value="Chromosome"/>
</dbReference>
<dbReference type="AlphaFoldDB" id="A0A5C1APC0"/>
<dbReference type="KEGG" id="lrs:PX52LOC_07533"/>